<dbReference type="AlphaFoldDB" id="A0A1E3ILR9"/>
<feature type="compositionally biased region" description="Low complexity" evidence="13">
    <location>
        <begin position="45"/>
        <end position="57"/>
    </location>
</feature>
<evidence type="ECO:0000256" key="4">
    <source>
        <dbReference type="ARBA" id="ARBA00022771"/>
    </source>
</evidence>
<comment type="similarity">
    <text evidence="2 11 12">Belongs to the RPAP2 family.</text>
</comment>
<dbReference type="Pfam" id="PF04181">
    <property type="entry name" value="RPAP2_Rtr1"/>
    <property type="match status" value="1"/>
</dbReference>
<dbReference type="PANTHER" id="PTHR14732">
    <property type="entry name" value="RNA POLYMERASE II SUBUNIT B1 CTD PHOSPHATASE RPAP2-RELATED"/>
    <property type="match status" value="1"/>
</dbReference>
<reference evidence="14" key="1">
    <citation type="submission" date="2016-06" db="EMBL/GenBank/DDBJ databases">
        <authorList>
            <person name="Cuomo C."/>
            <person name="Litvintseva A."/>
            <person name="Heitman J."/>
            <person name="Chen Y."/>
            <person name="Sun S."/>
            <person name="Springer D."/>
            <person name="Dromer F."/>
            <person name="Young S."/>
            <person name="Zeng Q."/>
            <person name="Chapman S."/>
            <person name="Gujja S."/>
            <person name="Saif S."/>
            <person name="Birren B."/>
        </authorList>
    </citation>
    <scope>NUCLEOTIDE SEQUENCE</scope>
    <source>
        <strain evidence="14">CBS 7841</strain>
    </source>
</reference>
<dbReference type="InterPro" id="IPR007308">
    <property type="entry name" value="Rtr1/RPAP2_dom"/>
</dbReference>
<evidence type="ECO:0000256" key="5">
    <source>
        <dbReference type="ARBA" id="ARBA00022801"/>
    </source>
</evidence>
<keyword evidence="15" id="KW-1185">Reference proteome</keyword>
<dbReference type="Proteomes" id="UP000094043">
    <property type="component" value="Chromosome 5"/>
</dbReference>
<dbReference type="GO" id="GO:0005737">
    <property type="term" value="C:cytoplasm"/>
    <property type="evidence" value="ECO:0007669"/>
    <property type="project" value="TreeGrafter"/>
</dbReference>
<gene>
    <name evidence="14" type="ORF">L203_104618</name>
</gene>
<comment type="subcellular location">
    <subcellularLocation>
        <location evidence="1 12">Nucleus</location>
    </subcellularLocation>
</comment>
<feature type="region of interest" description="Disordered" evidence="13">
    <location>
        <begin position="1"/>
        <end position="60"/>
    </location>
</feature>
<dbReference type="GO" id="GO:0008420">
    <property type="term" value="F:RNA polymerase II CTD heptapeptide repeat phosphatase activity"/>
    <property type="evidence" value="ECO:0007669"/>
    <property type="project" value="UniProtKB-UniRule"/>
</dbReference>
<evidence type="ECO:0000256" key="6">
    <source>
        <dbReference type="ARBA" id="ARBA00022833"/>
    </source>
</evidence>
<evidence type="ECO:0000256" key="8">
    <source>
        <dbReference type="ARBA" id="ARBA00023242"/>
    </source>
</evidence>
<keyword evidence="6 12" id="KW-0862">Zinc</keyword>
<organism evidence="14 15">
    <name type="scientific">Cryptococcus depauperatus CBS 7841</name>
    <dbReference type="NCBI Taxonomy" id="1295531"/>
    <lineage>
        <taxon>Eukaryota</taxon>
        <taxon>Fungi</taxon>
        <taxon>Dikarya</taxon>
        <taxon>Basidiomycota</taxon>
        <taxon>Agaricomycotina</taxon>
        <taxon>Tremellomycetes</taxon>
        <taxon>Tremellales</taxon>
        <taxon>Cryptococcaceae</taxon>
        <taxon>Cryptococcus</taxon>
    </lineage>
</organism>
<evidence type="ECO:0000313" key="15">
    <source>
        <dbReference type="Proteomes" id="UP000094043"/>
    </source>
</evidence>
<feature type="region of interest" description="Disordered" evidence="13">
    <location>
        <begin position="280"/>
        <end position="324"/>
    </location>
</feature>
<protein>
    <recommendedName>
        <fullName evidence="12">RNA polymerase II subunit B1 CTD phosphatase RPAP2 homolog</fullName>
        <ecNumber evidence="12">3.1.3.16</ecNumber>
    </recommendedName>
</protein>
<keyword evidence="5 12" id="KW-0378">Hydrolase</keyword>
<feature type="region of interest" description="Disordered" evidence="13">
    <location>
        <begin position="202"/>
        <end position="223"/>
    </location>
</feature>
<reference evidence="14" key="3">
    <citation type="submission" date="2024-01" db="EMBL/GenBank/DDBJ databases">
        <authorList>
            <person name="Coelho M.A."/>
            <person name="David-Palma M."/>
            <person name="Shea T."/>
            <person name="Sun S."/>
            <person name="Cuomo C.A."/>
            <person name="Heitman J."/>
        </authorList>
    </citation>
    <scope>NUCLEOTIDE SEQUENCE</scope>
    <source>
        <strain evidence="14">CBS 7841</strain>
    </source>
</reference>
<accession>A0A1E3ILR9</accession>
<evidence type="ECO:0000256" key="9">
    <source>
        <dbReference type="ARBA" id="ARBA00047761"/>
    </source>
</evidence>
<dbReference type="InterPro" id="IPR038534">
    <property type="entry name" value="Rtr1/RPAP2_sf"/>
</dbReference>
<evidence type="ECO:0000256" key="2">
    <source>
        <dbReference type="ARBA" id="ARBA00005676"/>
    </source>
</evidence>
<evidence type="ECO:0000256" key="10">
    <source>
        <dbReference type="ARBA" id="ARBA00048336"/>
    </source>
</evidence>
<dbReference type="InterPro" id="IPR039693">
    <property type="entry name" value="Rtr1/RPAP2"/>
</dbReference>
<evidence type="ECO:0000256" key="7">
    <source>
        <dbReference type="ARBA" id="ARBA00022912"/>
    </source>
</evidence>
<dbReference type="GO" id="GO:0008270">
    <property type="term" value="F:zinc ion binding"/>
    <property type="evidence" value="ECO:0007669"/>
    <property type="project" value="UniProtKB-KW"/>
</dbReference>
<dbReference type="EMBL" id="CP143788">
    <property type="protein sequence ID" value="WVN89395.1"/>
    <property type="molecule type" value="Genomic_DNA"/>
</dbReference>
<sequence>MPVSLPSSNKSVTPADITSSTSNTSRNPVRLSVATRDGPYTKPIPDSSLPASSSSPCSDDEVLKRAAIKKAQLQRRVERWMDKFMEHTVDTTTFKKAVDHLTPSQYQDIAHERHLNSLCSYPICPNPPQRPYSSSRRFAISTRNRTIKPQEGNRDEGYCSKKCQVQGTWVESRLSTVAVWLRGVVQEVELLEDVAAESGSKMDEPVRRAAGTATPVKSATTRRKEALLPASSTFQKSIVANPKQPLYEAPSAQAGTNEVAALIDALTVYERPIVHPHALGEPPLLSHSSTIQSQPLPLPQATPSPSYNPVRDARRNPSSILSTPSNLSRTLLAATHSIPPSISSQQIGGPEEEMESEESEESEWEKEMSFGPETEEEKGWFDEALLARKILQEGE</sequence>
<evidence type="ECO:0000256" key="13">
    <source>
        <dbReference type="SAM" id="MobiDB-lite"/>
    </source>
</evidence>
<comment type="catalytic activity">
    <reaction evidence="10 12">
        <text>O-phospho-L-threonyl-[protein] + H2O = L-threonyl-[protein] + phosphate</text>
        <dbReference type="Rhea" id="RHEA:47004"/>
        <dbReference type="Rhea" id="RHEA-COMP:11060"/>
        <dbReference type="Rhea" id="RHEA-COMP:11605"/>
        <dbReference type="ChEBI" id="CHEBI:15377"/>
        <dbReference type="ChEBI" id="CHEBI:30013"/>
        <dbReference type="ChEBI" id="CHEBI:43474"/>
        <dbReference type="ChEBI" id="CHEBI:61977"/>
        <dbReference type="EC" id="3.1.3.16"/>
    </reaction>
</comment>
<comment type="catalytic activity">
    <reaction evidence="9 12">
        <text>O-phospho-L-seryl-[protein] + H2O = L-seryl-[protein] + phosphate</text>
        <dbReference type="Rhea" id="RHEA:20629"/>
        <dbReference type="Rhea" id="RHEA-COMP:9863"/>
        <dbReference type="Rhea" id="RHEA-COMP:11604"/>
        <dbReference type="ChEBI" id="CHEBI:15377"/>
        <dbReference type="ChEBI" id="CHEBI:29999"/>
        <dbReference type="ChEBI" id="CHEBI:43474"/>
        <dbReference type="ChEBI" id="CHEBI:83421"/>
        <dbReference type="EC" id="3.1.3.16"/>
    </reaction>
</comment>
<dbReference type="GeneID" id="91088828"/>
<dbReference type="GO" id="GO:0005634">
    <property type="term" value="C:nucleus"/>
    <property type="evidence" value="ECO:0007669"/>
    <property type="project" value="UniProtKB-SubCell"/>
</dbReference>
<dbReference type="OrthoDB" id="2564707at2759"/>
<keyword evidence="3 12" id="KW-0479">Metal-binding</keyword>
<keyword evidence="7 12" id="KW-0904">Protein phosphatase</keyword>
<dbReference type="Gene3D" id="1.25.40.820">
    <property type="match status" value="1"/>
</dbReference>
<name>A0A1E3ILR9_9TREE</name>
<dbReference type="PROSITE" id="PS51479">
    <property type="entry name" value="ZF_RTR1"/>
    <property type="match status" value="1"/>
</dbReference>
<evidence type="ECO:0000256" key="12">
    <source>
        <dbReference type="RuleBase" id="RU367080"/>
    </source>
</evidence>
<reference evidence="14" key="2">
    <citation type="journal article" date="2022" name="Elife">
        <title>Obligate sexual reproduction of a homothallic fungus closely related to the Cryptococcus pathogenic species complex.</title>
        <authorList>
            <person name="Passer A.R."/>
            <person name="Clancey S.A."/>
            <person name="Shea T."/>
            <person name="David-Palma M."/>
            <person name="Averette A.F."/>
            <person name="Boekhout T."/>
            <person name="Porcel B.M."/>
            <person name="Nowrousian M."/>
            <person name="Cuomo C.A."/>
            <person name="Sun S."/>
            <person name="Heitman J."/>
            <person name="Coelho M.A."/>
        </authorList>
    </citation>
    <scope>NUCLEOTIDE SEQUENCE</scope>
    <source>
        <strain evidence="14">CBS 7841</strain>
    </source>
</reference>
<dbReference type="EC" id="3.1.3.16" evidence="12"/>
<evidence type="ECO:0000256" key="3">
    <source>
        <dbReference type="ARBA" id="ARBA00022723"/>
    </source>
</evidence>
<dbReference type="RefSeq" id="XP_066070095.1">
    <property type="nucleotide sequence ID" value="XM_066213998.1"/>
</dbReference>
<feature type="compositionally biased region" description="Low complexity" evidence="13">
    <location>
        <begin position="337"/>
        <end position="349"/>
    </location>
</feature>
<dbReference type="PANTHER" id="PTHR14732:SF0">
    <property type="entry name" value="RNA POLYMERASE II SUBUNIT B1 CTD PHOSPHATASE RPAP2-RELATED"/>
    <property type="match status" value="1"/>
</dbReference>
<feature type="compositionally biased region" description="Polar residues" evidence="13">
    <location>
        <begin position="1"/>
        <end position="27"/>
    </location>
</feature>
<evidence type="ECO:0000313" key="14">
    <source>
        <dbReference type="EMBL" id="WVN89395.1"/>
    </source>
</evidence>
<keyword evidence="4 12" id="KW-0863">Zinc-finger</keyword>
<dbReference type="KEGG" id="cdep:91088828"/>
<feature type="region of interest" description="Disordered" evidence="13">
    <location>
        <begin position="336"/>
        <end position="379"/>
    </location>
</feature>
<feature type="compositionally biased region" description="Polar residues" evidence="13">
    <location>
        <begin position="286"/>
        <end position="295"/>
    </location>
</feature>
<feature type="compositionally biased region" description="Acidic residues" evidence="13">
    <location>
        <begin position="350"/>
        <end position="364"/>
    </location>
</feature>
<comment type="function">
    <text evidence="12">Putative RNA polymerase II subunit B1 C-terminal domain (CTD) phosphatase involved in RNA polymerase II transcription regulation.</text>
</comment>
<proteinExistence type="inferred from homology"/>
<keyword evidence="8 12" id="KW-0539">Nucleus</keyword>
<evidence type="ECO:0000256" key="11">
    <source>
        <dbReference type="PROSITE-ProRule" id="PRU00812"/>
    </source>
</evidence>
<dbReference type="VEuPathDB" id="FungiDB:L203_02178"/>
<evidence type="ECO:0000256" key="1">
    <source>
        <dbReference type="ARBA" id="ARBA00004123"/>
    </source>
</evidence>
<dbReference type="GO" id="GO:0043175">
    <property type="term" value="F:RNA polymerase core enzyme binding"/>
    <property type="evidence" value="ECO:0007669"/>
    <property type="project" value="UniProtKB-UniRule"/>
</dbReference>